<feature type="domain" description="SET" evidence="2">
    <location>
        <begin position="635"/>
        <end position="765"/>
    </location>
</feature>
<feature type="domain" description="Core-binding (CB)" evidence="3">
    <location>
        <begin position="174"/>
        <end position="258"/>
    </location>
</feature>
<feature type="region of interest" description="Disordered" evidence="1">
    <location>
        <begin position="112"/>
        <end position="156"/>
    </location>
</feature>
<protein>
    <recommendedName>
        <fullName evidence="6">SET domain-containing protein</fullName>
    </recommendedName>
</protein>
<comment type="caution">
    <text evidence="4">The sequence shown here is derived from an EMBL/GenBank/DDBJ whole genome shotgun (WGS) entry which is preliminary data.</text>
</comment>
<dbReference type="Pfam" id="PF00856">
    <property type="entry name" value="SET"/>
    <property type="match status" value="1"/>
</dbReference>
<dbReference type="AlphaFoldDB" id="A0ABD0X8N6"/>
<evidence type="ECO:0000259" key="3">
    <source>
        <dbReference type="PROSITE" id="PS51900"/>
    </source>
</evidence>
<sequence length="771" mass="88825">MTPKKAMSPEKNDSRLPVDCKFCNKAFRKLTRHLNGKSMKDASKDDIMSMRDAARNAAYEHLEKGMVVDYRDLEGLLSLPEDRLKIVSWLEETKHIIINKKSLQVVATHVKEARQSKTSEPSEEQSLETDASETKMEDMITEQDSPPHQRERKTNWSTKLRKAMTERGFYNQHNLDKEPLAGYINYMKRDKEKNNWSQEAGNISKFLYYMDPKKPSLNCVRDIKKTQRFFNELSDVGLAKQTLSNYLKSVKSFVRYIVVATSLSTTDPELYTISRQYLEKLEDISSTLSKQVSKADVGKRHQTLMSENTTLADCVLVLNVAKPKFLEVFGNTLSDCPLSTEDSLHFLYYLEALLMLKHMQCPSVVKNMTVEEWCTRKEEKTNSGKNFVISVRENKTGAQAVATISLDQEEEAWMDVYYKKIRPEFLKSCDPDKEETKDIFFISSTGSPIYNPSNDLSKFQRKHKVPPINSQRTRRVSERILKKYSTDAQKELVAEYLSHTPDTAEKHLKLKTTTAHGDDLDLEANKLFQEHFPVTVSGKPPHKKMRINLVGSNEKACNDTWRVLQQKLRIQDVIDQFPCRRPSERQVKKYIDRQEWLTNQITPTDVLSDWKPAERMVEALDGPAILKLVKSQRWKGLIVKDDEIKGKTVMTTRIFAKDEVVCDYHGIQISKAEGKRLWMATGQDAMGYFFYKNSRGQGCCIDAHTVPCPCHPDRVTYGRLINHSKKNNLKPIAKTVKIDGKDQDIIYLKATRPILCDEELSFDYGVRLKSF</sequence>
<evidence type="ECO:0000313" key="5">
    <source>
        <dbReference type="Proteomes" id="UP001557470"/>
    </source>
</evidence>
<feature type="compositionally biased region" description="Basic and acidic residues" evidence="1">
    <location>
        <begin position="145"/>
        <end position="154"/>
    </location>
</feature>
<dbReference type="InterPro" id="IPR001214">
    <property type="entry name" value="SET_dom"/>
</dbReference>
<dbReference type="Proteomes" id="UP001557470">
    <property type="component" value="Unassembled WGS sequence"/>
</dbReference>
<accession>A0ABD0X8N6</accession>
<dbReference type="SMART" id="SM00317">
    <property type="entry name" value="SET"/>
    <property type="match status" value="1"/>
</dbReference>
<reference evidence="4 5" key="1">
    <citation type="submission" date="2024-06" db="EMBL/GenBank/DDBJ databases">
        <authorList>
            <person name="Pan Q."/>
            <person name="Wen M."/>
            <person name="Jouanno E."/>
            <person name="Zahm M."/>
            <person name="Klopp C."/>
            <person name="Cabau C."/>
            <person name="Louis A."/>
            <person name="Berthelot C."/>
            <person name="Parey E."/>
            <person name="Roest Crollius H."/>
            <person name="Montfort J."/>
            <person name="Robinson-Rechavi M."/>
            <person name="Bouchez O."/>
            <person name="Lampietro C."/>
            <person name="Lopez Roques C."/>
            <person name="Donnadieu C."/>
            <person name="Postlethwait J."/>
            <person name="Bobe J."/>
            <person name="Verreycken H."/>
            <person name="Guiguen Y."/>
        </authorList>
    </citation>
    <scope>NUCLEOTIDE SEQUENCE [LARGE SCALE GENOMIC DNA]</scope>
    <source>
        <strain evidence="4">Up_M1</strain>
        <tissue evidence="4">Testis</tissue>
    </source>
</reference>
<proteinExistence type="predicted"/>
<gene>
    <name evidence="4" type="ORF">UPYG_G00121360</name>
</gene>
<keyword evidence="5" id="KW-1185">Reference proteome</keyword>
<evidence type="ECO:0000259" key="2">
    <source>
        <dbReference type="PROSITE" id="PS50280"/>
    </source>
</evidence>
<organism evidence="4 5">
    <name type="scientific">Umbra pygmaea</name>
    <name type="common">Eastern mudminnow</name>
    <dbReference type="NCBI Taxonomy" id="75934"/>
    <lineage>
        <taxon>Eukaryota</taxon>
        <taxon>Metazoa</taxon>
        <taxon>Chordata</taxon>
        <taxon>Craniata</taxon>
        <taxon>Vertebrata</taxon>
        <taxon>Euteleostomi</taxon>
        <taxon>Actinopterygii</taxon>
        <taxon>Neopterygii</taxon>
        <taxon>Teleostei</taxon>
        <taxon>Protacanthopterygii</taxon>
        <taxon>Esociformes</taxon>
        <taxon>Umbridae</taxon>
        <taxon>Umbra</taxon>
    </lineage>
</organism>
<evidence type="ECO:0000313" key="4">
    <source>
        <dbReference type="EMBL" id="KAL0994372.1"/>
    </source>
</evidence>
<name>A0ABD0X8N6_UMBPY</name>
<dbReference type="InterPro" id="IPR046341">
    <property type="entry name" value="SET_dom_sf"/>
</dbReference>
<dbReference type="InterPro" id="IPR044068">
    <property type="entry name" value="CB"/>
</dbReference>
<dbReference type="PANTHER" id="PTHR47306">
    <property type="entry name" value="SI:CH211-178J18.4-RELATED"/>
    <property type="match status" value="1"/>
</dbReference>
<dbReference type="PROSITE" id="PS51900">
    <property type="entry name" value="CB"/>
    <property type="match status" value="1"/>
</dbReference>
<dbReference type="EMBL" id="JAGEUA010000003">
    <property type="protein sequence ID" value="KAL0994372.1"/>
    <property type="molecule type" value="Genomic_DNA"/>
</dbReference>
<evidence type="ECO:0008006" key="6">
    <source>
        <dbReference type="Google" id="ProtNLM"/>
    </source>
</evidence>
<dbReference type="Gene3D" id="2.170.270.10">
    <property type="entry name" value="SET domain"/>
    <property type="match status" value="1"/>
</dbReference>
<dbReference type="SUPFAM" id="SSF82199">
    <property type="entry name" value="SET domain"/>
    <property type="match status" value="1"/>
</dbReference>
<evidence type="ECO:0000256" key="1">
    <source>
        <dbReference type="SAM" id="MobiDB-lite"/>
    </source>
</evidence>
<dbReference type="PROSITE" id="PS50280">
    <property type="entry name" value="SET"/>
    <property type="match status" value="1"/>
</dbReference>
<dbReference type="PANTHER" id="PTHR47306:SF2">
    <property type="entry name" value="CORE-BINDING (CB) DOMAIN-CONTAINING PROTEIN"/>
    <property type="match status" value="1"/>
</dbReference>
<feature type="compositionally biased region" description="Acidic residues" evidence="1">
    <location>
        <begin position="121"/>
        <end position="131"/>
    </location>
</feature>